<dbReference type="Proteomes" id="UP000254052">
    <property type="component" value="Unassembled WGS sequence"/>
</dbReference>
<organism evidence="1 2">
    <name type="scientific">Escherichia coli</name>
    <dbReference type="NCBI Taxonomy" id="562"/>
    <lineage>
        <taxon>Bacteria</taxon>
        <taxon>Pseudomonadati</taxon>
        <taxon>Pseudomonadota</taxon>
        <taxon>Gammaproteobacteria</taxon>
        <taxon>Enterobacterales</taxon>
        <taxon>Enterobacteriaceae</taxon>
        <taxon>Escherichia</taxon>
    </lineage>
</organism>
<name>A0A377CVE0_ECOLX</name>
<dbReference type="AlphaFoldDB" id="A0A377CVE0"/>
<sequence>MVPCEFRCWGQYLSWQFTIGLCATLARSRNERPDTFACFLWPAQYRMGRAYSLQNSTGEWWLVVSPWGRLRLCQQGETEGCL</sequence>
<protein>
    <submittedName>
        <fullName evidence="1">Prepilin peptidase dependent protein B</fullName>
    </submittedName>
</protein>
<gene>
    <name evidence="1" type="primary">ppdB_2</name>
    <name evidence="1" type="ORF">NCTC9962_05567</name>
</gene>
<evidence type="ECO:0000313" key="2">
    <source>
        <dbReference type="Proteomes" id="UP000254052"/>
    </source>
</evidence>
<evidence type="ECO:0000313" key="1">
    <source>
        <dbReference type="EMBL" id="STM07940.1"/>
    </source>
</evidence>
<reference evidence="1 2" key="1">
    <citation type="submission" date="2018-06" db="EMBL/GenBank/DDBJ databases">
        <authorList>
            <consortium name="Pathogen Informatics"/>
            <person name="Doyle S."/>
        </authorList>
    </citation>
    <scope>NUCLEOTIDE SEQUENCE [LARGE SCALE GENOMIC DNA]</scope>
    <source>
        <strain evidence="1 2">NCTC9962</strain>
    </source>
</reference>
<proteinExistence type="predicted"/>
<dbReference type="EMBL" id="UGED01000011">
    <property type="protein sequence ID" value="STM07940.1"/>
    <property type="molecule type" value="Genomic_DNA"/>
</dbReference>
<accession>A0A377CVE0</accession>